<dbReference type="SFLD" id="SFLDG00358">
    <property type="entry name" value="Main_(cytGST)"/>
    <property type="match status" value="1"/>
</dbReference>
<reference evidence="4" key="1">
    <citation type="submission" date="2010-06" db="EMBL/GenBank/DDBJ databases">
        <authorList>
            <person name="Jiang H."/>
            <person name="Abraham K."/>
            <person name="Ali S."/>
            <person name="Alsbrooks S.L."/>
            <person name="Anim B.N."/>
            <person name="Anosike U.S."/>
            <person name="Attaway T."/>
            <person name="Bandaranaike D.P."/>
            <person name="Battles P.K."/>
            <person name="Bell S.N."/>
            <person name="Bell A.V."/>
            <person name="Beltran B."/>
            <person name="Bickham C."/>
            <person name="Bustamante Y."/>
            <person name="Caleb T."/>
            <person name="Canada A."/>
            <person name="Cardenas V."/>
            <person name="Carter K."/>
            <person name="Chacko J."/>
            <person name="Chandrabose M.N."/>
            <person name="Chavez D."/>
            <person name="Chavez A."/>
            <person name="Chen L."/>
            <person name="Chu H.-S."/>
            <person name="Claassen K.J."/>
            <person name="Cockrell R."/>
            <person name="Collins M."/>
            <person name="Cooper J.A."/>
            <person name="Cree A."/>
            <person name="Curry S.M."/>
            <person name="Da Y."/>
            <person name="Dao M.D."/>
            <person name="Das B."/>
            <person name="Davila M.-L."/>
            <person name="Davy-Carroll L."/>
            <person name="Denson S."/>
            <person name="Dinh H."/>
            <person name="Ebong V.E."/>
            <person name="Edwards J.R."/>
            <person name="Egan A."/>
            <person name="El-Daye J."/>
            <person name="Escobedo L."/>
            <person name="Fernandez S."/>
            <person name="Fernando P.R."/>
            <person name="Flagg N."/>
            <person name="Forbes L.D."/>
            <person name="Fowler R.G."/>
            <person name="Fu Q."/>
            <person name="Gabisi R.A."/>
            <person name="Ganer J."/>
            <person name="Garbino Pronczuk A."/>
            <person name="Garcia R.M."/>
            <person name="Garner T."/>
            <person name="Garrett T.E."/>
            <person name="Gonzalez D.A."/>
            <person name="Hamid H."/>
            <person name="Hawkins E.S."/>
            <person name="Hirani K."/>
            <person name="Hogues M.E."/>
            <person name="Hollins B."/>
            <person name="Hsiao C.-H."/>
            <person name="Jabil R."/>
            <person name="James M.L."/>
            <person name="Jhangiani S.N."/>
            <person name="Johnson B."/>
            <person name="Johnson Q."/>
            <person name="Joshi V."/>
            <person name="Kalu J.B."/>
            <person name="Kam C."/>
            <person name="Kashfia A."/>
            <person name="Keebler J."/>
            <person name="Kisamo H."/>
            <person name="Kovar C.L."/>
            <person name="Lago L.A."/>
            <person name="Lai C.-Y."/>
            <person name="Laidlaw J."/>
            <person name="Lara F."/>
            <person name="Le T.-K."/>
            <person name="Lee S.L."/>
            <person name="Legall F.H."/>
            <person name="Lemon S.J."/>
            <person name="Lewis L.R."/>
            <person name="Li B."/>
            <person name="Liu Y."/>
            <person name="Liu Y.-S."/>
            <person name="Lopez J."/>
            <person name="Lozado R.J."/>
            <person name="Lu J."/>
            <person name="Madu R.C."/>
            <person name="Maheshwari M."/>
            <person name="Maheshwari R."/>
            <person name="Malloy K."/>
            <person name="Martinez E."/>
            <person name="Mathew T."/>
            <person name="Mercado I.C."/>
            <person name="Mercado C."/>
            <person name="Meyer B."/>
            <person name="Montgomery K."/>
            <person name="Morgan M.B."/>
            <person name="Munidasa M."/>
            <person name="Nazareth L.V."/>
            <person name="Nelson J."/>
            <person name="Ng B.M."/>
            <person name="Nguyen N.B."/>
            <person name="Nguyen P.Q."/>
            <person name="Nguyen T."/>
            <person name="Obregon M."/>
            <person name="Okwuonu G.O."/>
            <person name="Onwere C.G."/>
            <person name="Orozco G."/>
            <person name="Parra A."/>
            <person name="Patel S."/>
            <person name="Patil S."/>
            <person name="Perez A."/>
            <person name="Perez Y."/>
            <person name="Pham C."/>
            <person name="Primus E.L."/>
            <person name="Pu L.-L."/>
            <person name="Puazo M."/>
            <person name="Qin X."/>
            <person name="Quiroz J.B."/>
            <person name="Reese J."/>
            <person name="Richards S."/>
            <person name="Rives C.M."/>
            <person name="Robberts R."/>
            <person name="Ruiz S.J."/>
            <person name="Ruiz M.J."/>
            <person name="Santibanez J."/>
            <person name="Schneider B.W."/>
            <person name="Sisson I."/>
            <person name="Smith M."/>
            <person name="Sodergren E."/>
            <person name="Song X.-Z."/>
            <person name="Song B.B."/>
            <person name="Summersgill H."/>
            <person name="Thelus R."/>
            <person name="Thornton R.D."/>
            <person name="Trejos Z.Y."/>
            <person name="Usmani K."/>
            <person name="Vattathil S."/>
            <person name="Villasana D."/>
            <person name="Walker D.L."/>
            <person name="Wang S."/>
            <person name="Wang K."/>
            <person name="White C.S."/>
            <person name="Williams A.C."/>
            <person name="Williamson J."/>
            <person name="Wilson K."/>
            <person name="Woghiren I.O."/>
            <person name="Woodworth J.R."/>
            <person name="Worley K.C."/>
            <person name="Wright R.A."/>
            <person name="Wu W."/>
            <person name="Young L."/>
            <person name="Zhang L."/>
            <person name="Zhang J."/>
            <person name="Zhu Y."/>
            <person name="Muzny D.M."/>
            <person name="Weinstock G."/>
            <person name="Gibbs R.A."/>
        </authorList>
    </citation>
    <scope>NUCLEOTIDE SEQUENCE [LARGE SCALE GENOMIC DNA]</scope>
    <source>
        <strain evidence="4">LSR1</strain>
    </source>
</reference>
<feature type="chain" id="PRO_5035777396" description="GST N-terminal domain-containing protein" evidence="1">
    <location>
        <begin position="29"/>
        <end position="154"/>
    </location>
</feature>
<feature type="domain" description="GST N-terminal" evidence="2">
    <location>
        <begin position="32"/>
        <end position="113"/>
    </location>
</feature>
<dbReference type="RefSeq" id="XP_016662286.1">
    <property type="nucleotide sequence ID" value="XM_016806797.2"/>
</dbReference>
<dbReference type="AlphaFoldDB" id="A0A8R2D6Y2"/>
<dbReference type="PROSITE" id="PS50404">
    <property type="entry name" value="GST_NTER"/>
    <property type="match status" value="1"/>
</dbReference>
<evidence type="ECO:0000313" key="3">
    <source>
        <dbReference type="EnsemblMetazoa" id="XP_016662286.1"/>
    </source>
</evidence>
<dbReference type="Proteomes" id="UP000007819">
    <property type="component" value="Chromosome A2"/>
</dbReference>
<dbReference type="OrthoDB" id="2309723at2759"/>
<dbReference type="Pfam" id="PF13417">
    <property type="entry name" value="GST_N_3"/>
    <property type="match status" value="1"/>
</dbReference>
<dbReference type="InterPro" id="IPR036282">
    <property type="entry name" value="Glutathione-S-Trfase_C_sf"/>
</dbReference>
<reference evidence="3" key="2">
    <citation type="submission" date="2022-06" db="UniProtKB">
        <authorList>
            <consortium name="EnsemblMetazoa"/>
        </authorList>
    </citation>
    <scope>IDENTIFICATION</scope>
</reference>
<dbReference type="Gene3D" id="1.20.1050.10">
    <property type="match status" value="1"/>
</dbReference>
<dbReference type="GO" id="GO:0004364">
    <property type="term" value="F:glutathione transferase activity"/>
    <property type="evidence" value="ECO:0007669"/>
    <property type="project" value="TreeGrafter"/>
</dbReference>
<dbReference type="PANTHER" id="PTHR43969:SF3">
    <property type="entry name" value="GLUTATHIONE S TRANSFERASE E11, ISOFORM A-RELATED"/>
    <property type="match status" value="1"/>
</dbReference>
<evidence type="ECO:0000313" key="4">
    <source>
        <dbReference type="Proteomes" id="UP000007819"/>
    </source>
</evidence>
<dbReference type="EnsemblMetazoa" id="XM_016806797.2">
    <property type="protein sequence ID" value="XP_016662286.1"/>
    <property type="gene ID" value="LOC100574515"/>
</dbReference>
<dbReference type="InterPro" id="IPR040079">
    <property type="entry name" value="Glutathione_S-Trfase"/>
</dbReference>
<dbReference type="SFLD" id="SFLDS00019">
    <property type="entry name" value="Glutathione_Transferase_(cytos"/>
    <property type="match status" value="1"/>
</dbReference>
<proteinExistence type="predicted"/>
<protein>
    <recommendedName>
        <fullName evidence="2">GST N-terminal domain-containing protein</fullName>
    </recommendedName>
</protein>
<evidence type="ECO:0000256" key="1">
    <source>
        <dbReference type="SAM" id="SignalP"/>
    </source>
</evidence>
<dbReference type="InterPro" id="IPR004045">
    <property type="entry name" value="Glutathione_S-Trfase_N"/>
</dbReference>
<feature type="signal peptide" evidence="1">
    <location>
        <begin position="1"/>
        <end position="28"/>
    </location>
</feature>
<dbReference type="SUPFAM" id="SSF52833">
    <property type="entry name" value="Thioredoxin-like"/>
    <property type="match status" value="1"/>
</dbReference>
<evidence type="ECO:0000259" key="2">
    <source>
        <dbReference type="PROSITE" id="PS50404"/>
    </source>
</evidence>
<dbReference type="GeneID" id="100574515"/>
<keyword evidence="1" id="KW-0732">Signal</keyword>
<dbReference type="PANTHER" id="PTHR43969">
    <property type="entry name" value="GLUTATHIONE S TRANSFERASE D10, ISOFORM A-RELATED"/>
    <property type="match status" value="1"/>
</dbReference>
<sequence length="154" mass="17437">MTSTLIKYNVILIVLCIGITLIHNSSEAIVKKDVILYYNHLSPQCRSVLLTLGAFDLEITLIPIDLLNGEQLPEKLREINSLHTVPVLEDGDFVLSESNAIIVYLVQQYGGSDHSLYPKDLKIQAQVNQILNFESRTLYPAIKNLYMNIHFIII</sequence>
<accession>A0A8R2D6Y2</accession>
<organism evidence="3 4">
    <name type="scientific">Acyrthosiphon pisum</name>
    <name type="common">Pea aphid</name>
    <dbReference type="NCBI Taxonomy" id="7029"/>
    <lineage>
        <taxon>Eukaryota</taxon>
        <taxon>Metazoa</taxon>
        <taxon>Ecdysozoa</taxon>
        <taxon>Arthropoda</taxon>
        <taxon>Hexapoda</taxon>
        <taxon>Insecta</taxon>
        <taxon>Pterygota</taxon>
        <taxon>Neoptera</taxon>
        <taxon>Paraneoptera</taxon>
        <taxon>Hemiptera</taxon>
        <taxon>Sternorrhyncha</taxon>
        <taxon>Aphidomorpha</taxon>
        <taxon>Aphidoidea</taxon>
        <taxon>Aphididae</taxon>
        <taxon>Macrosiphini</taxon>
        <taxon>Acyrthosiphon</taxon>
    </lineage>
</organism>
<dbReference type="SUPFAM" id="SSF47616">
    <property type="entry name" value="GST C-terminal domain-like"/>
    <property type="match status" value="1"/>
</dbReference>
<keyword evidence="4" id="KW-1185">Reference proteome</keyword>
<dbReference type="InterPro" id="IPR036249">
    <property type="entry name" value="Thioredoxin-like_sf"/>
</dbReference>
<dbReference type="GO" id="GO:0006749">
    <property type="term" value="P:glutathione metabolic process"/>
    <property type="evidence" value="ECO:0007669"/>
    <property type="project" value="TreeGrafter"/>
</dbReference>
<name>A0A8R2D6Y2_ACYPI</name>
<dbReference type="Gene3D" id="3.40.30.10">
    <property type="entry name" value="Glutaredoxin"/>
    <property type="match status" value="1"/>
</dbReference>
<dbReference type="KEGG" id="api:100574515"/>
<dbReference type="FunFam" id="3.40.30.10:FF:000034">
    <property type="entry name" value="glutathione S-transferase 1"/>
    <property type="match status" value="1"/>
</dbReference>